<evidence type="ECO:0000256" key="2">
    <source>
        <dbReference type="ARBA" id="ARBA00022741"/>
    </source>
</evidence>
<keyword evidence="2" id="KW-0547">Nucleotide-binding</keyword>
<evidence type="ECO:0000256" key="3">
    <source>
        <dbReference type="ARBA" id="ARBA00023134"/>
    </source>
</evidence>
<comment type="similarity">
    <text evidence="1">Belongs to the small GTPase superfamily. Rho family.</text>
</comment>
<dbReference type="PROSITE" id="PS51420">
    <property type="entry name" value="RHO"/>
    <property type="match status" value="1"/>
</dbReference>
<dbReference type="STRING" id="5762.D2UY73"/>
<dbReference type="SMART" id="SM00174">
    <property type="entry name" value="RHO"/>
    <property type="match status" value="1"/>
</dbReference>
<protein>
    <submittedName>
        <fullName evidence="4">Rho family small GTPase</fullName>
    </submittedName>
</protein>
<dbReference type="NCBIfam" id="TIGR00231">
    <property type="entry name" value="small_GTP"/>
    <property type="match status" value="1"/>
</dbReference>
<dbReference type="SMART" id="SM00173">
    <property type="entry name" value="RAS"/>
    <property type="match status" value="1"/>
</dbReference>
<evidence type="ECO:0000313" key="5">
    <source>
        <dbReference type="Proteomes" id="UP000006671"/>
    </source>
</evidence>
<accession>D2UY73</accession>
<dbReference type="eggNOG" id="KOG0393">
    <property type="taxonomic scope" value="Eukaryota"/>
</dbReference>
<name>D2UY73_NAEGR</name>
<dbReference type="Gene3D" id="3.40.50.300">
    <property type="entry name" value="P-loop containing nucleotide triphosphate hydrolases"/>
    <property type="match status" value="1"/>
</dbReference>
<keyword evidence="3" id="KW-0342">GTP-binding</keyword>
<dbReference type="GeneID" id="8859068"/>
<dbReference type="FunFam" id="3.40.50.300:FF:001179">
    <property type="entry name" value="Rho family GTPase"/>
    <property type="match status" value="1"/>
</dbReference>
<dbReference type="GO" id="GO:0005525">
    <property type="term" value="F:GTP binding"/>
    <property type="evidence" value="ECO:0007669"/>
    <property type="project" value="UniProtKB-KW"/>
</dbReference>
<dbReference type="InterPro" id="IPR003578">
    <property type="entry name" value="Small_GTPase_Rho"/>
</dbReference>
<evidence type="ECO:0000256" key="1">
    <source>
        <dbReference type="ARBA" id="ARBA00010142"/>
    </source>
</evidence>
<dbReference type="PRINTS" id="PR00449">
    <property type="entry name" value="RASTRNSFRMNG"/>
</dbReference>
<dbReference type="OMA" id="ENVIHKW"/>
<evidence type="ECO:0000313" key="4">
    <source>
        <dbReference type="EMBL" id="EFC50745.1"/>
    </source>
</evidence>
<dbReference type="InterPro" id="IPR005225">
    <property type="entry name" value="Small_GTP-bd"/>
</dbReference>
<dbReference type="PROSITE" id="PS51421">
    <property type="entry name" value="RAS"/>
    <property type="match status" value="1"/>
</dbReference>
<proteinExistence type="inferred from homology"/>
<reference evidence="4 5" key="1">
    <citation type="journal article" date="2010" name="Cell">
        <title>The genome of Naegleria gruberi illuminates early eukaryotic versatility.</title>
        <authorList>
            <person name="Fritz-Laylin L.K."/>
            <person name="Prochnik S.E."/>
            <person name="Ginger M.L."/>
            <person name="Dacks J.B."/>
            <person name="Carpenter M.L."/>
            <person name="Field M.C."/>
            <person name="Kuo A."/>
            <person name="Paredez A."/>
            <person name="Chapman J."/>
            <person name="Pham J."/>
            <person name="Shu S."/>
            <person name="Neupane R."/>
            <person name="Cipriano M."/>
            <person name="Mancuso J."/>
            <person name="Tu H."/>
            <person name="Salamov A."/>
            <person name="Lindquist E."/>
            <person name="Shapiro H."/>
            <person name="Lucas S."/>
            <person name="Grigoriev I.V."/>
            <person name="Cande W.Z."/>
            <person name="Fulton C."/>
            <person name="Rokhsar D.S."/>
            <person name="Dawson S.C."/>
        </authorList>
    </citation>
    <scope>NUCLEOTIDE SEQUENCE [LARGE SCALE GENOMIC DNA]</scope>
    <source>
        <strain evidence="4 5">NEG-M</strain>
    </source>
</reference>
<sequence>MESQTVRLVVVGDGAVGKTCLLHVFAEGVFPEKYIPTIFDNYSSEIELNNQTIKFLLMDTAGQVSTNLNRPLSYPDANVFLLCFSIDSPTSLENVKNKWVPEVKKHRPNCPYILVGTKADIRNDKNMLAKLKDQGVEPVSVEAANQICKSIKAVKFMECSAMLNEGVREVFEEALYNGMYPPTEKTQEKKPGKCTLL</sequence>
<dbReference type="GO" id="GO:0007264">
    <property type="term" value="P:small GTPase-mediated signal transduction"/>
    <property type="evidence" value="ECO:0007669"/>
    <property type="project" value="InterPro"/>
</dbReference>
<dbReference type="InParanoid" id="D2UY73"/>
<keyword evidence="5" id="KW-1185">Reference proteome</keyword>
<dbReference type="VEuPathDB" id="AmoebaDB:NAEGRDRAFT_29308"/>
<dbReference type="OrthoDB" id="8830751at2759"/>
<gene>
    <name evidence="4" type="ORF">NAEGRDRAFT_29308</name>
</gene>
<dbReference type="RefSeq" id="XP_002683489.1">
    <property type="nucleotide sequence ID" value="XM_002683443.1"/>
</dbReference>
<dbReference type="GO" id="GO:0003924">
    <property type="term" value="F:GTPase activity"/>
    <property type="evidence" value="ECO:0007669"/>
    <property type="project" value="InterPro"/>
</dbReference>
<dbReference type="PANTHER" id="PTHR24072">
    <property type="entry name" value="RHO FAMILY GTPASE"/>
    <property type="match status" value="1"/>
</dbReference>
<dbReference type="Pfam" id="PF00071">
    <property type="entry name" value="Ras"/>
    <property type="match status" value="1"/>
</dbReference>
<dbReference type="InterPro" id="IPR001806">
    <property type="entry name" value="Small_GTPase"/>
</dbReference>
<dbReference type="SUPFAM" id="SSF52540">
    <property type="entry name" value="P-loop containing nucleoside triphosphate hydrolases"/>
    <property type="match status" value="1"/>
</dbReference>
<dbReference type="InterPro" id="IPR027417">
    <property type="entry name" value="P-loop_NTPase"/>
</dbReference>
<dbReference type="CDD" id="cd00157">
    <property type="entry name" value="Rho"/>
    <property type="match status" value="1"/>
</dbReference>
<dbReference type="EMBL" id="GG738845">
    <property type="protein sequence ID" value="EFC50745.1"/>
    <property type="molecule type" value="Genomic_DNA"/>
</dbReference>
<dbReference type="AlphaFoldDB" id="D2UY73"/>
<dbReference type="Proteomes" id="UP000006671">
    <property type="component" value="Unassembled WGS sequence"/>
</dbReference>
<organism evidence="5">
    <name type="scientific">Naegleria gruberi</name>
    <name type="common">Amoeba</name>
    <dbReference type="NCBI Taxonomy" id="5762"/>
    <lineage>
        <taxon>Eukaryota</taxon>
        <taxon>Discoba</taxon>
        <taxon>Heterolobosea</taxon>
        <taxon>Tetramitia</taxon>
        <taxon>Eutetramitia</taxon>
        <taxon>Vahlkampfiidae</taxon>
        <taxon>Naegleria</taxon>
    </lineage>
</organism>
<dbReference type="PROSITE" id="PS51419">
    <property type="entry name" value="RAB"/>
    <property type="match status" value="1"/>
</dbReference>
<dbReference type="SMART" id="SM00175">
    <property type="entry name" value="RAB"/>
    <property type="match status" value="1"/>
</dbReference>
<dbReference type="KEGG" id="ngr:NAEGRDRAFT_29308"/>